<organism evidence="1 2">
    <name type="scientific">Leptospirillum ferriphilum YSK</name>
    <dbReference type="NCBI Taxonomy" id="1441628"/>
    <lineage>
        <taxon>Bacteria</taxon>
        <taxon>Pseudomonadati</taxon>
        <taxon>Nitrospirota</taxon>
        <taxon>Nitrospiria</taxon>
        <taxon>Nitrospirales</taxon>
        <taxon>Nitrospiraceae</taxon>
        <taxon>Leptospirillum</taxon>
    </lineage>
</organism>
<gene>
    <name evidence="1" type="ORF">Y981_05465</name>
</gene>
<evidence type="ECO:0000313" key="1">
    <source>
        <dbReference type="EMBL" id="AIA31670.1"/>
    </source>
</evidence>
<reference evidence="2" key="1">
    <citation type="submission" date="2014-02" db="EMBL/GenBank/DDBJ databases">
        <title>Complete genome sequence and comparative genomic analysis of the nitrogen-fixing bacterium Leptospirillum ferriphilum YSK.</title>
        <authorList>
            <person name="Guo X."/>
            <person name="Yin H."/>
            <person name="Liang Y."/>
            <person name="Hu Q."/>
            <person name="Ma L."/>
            <person name="Xiao Y."/>
            <person name="Zhang X."/>
            <person name="Qiu G."/>
            <person name="Liu X."/>
        </authorList>
    </citation>
    <scope>NUCLEOTIDE SEQUENCE [LARGE SCALE GENOMIC DNA]</scope>
    <source>
        <strain evidence="2">YSK</strain>
    </source>
</reference>
<dbReference type="Proteomes" id="UP000027059">
    <property type="component" value="Chromosome"/>
</dbReference>
<dbReference type="KEGG" id="lfp:Y981_05465"/>
<dbReference type="AlphaFoldDB" id="A0A059XX24"/>
<name>A0A059XX24_9BACT</name>
<proteinExistence type="predicted"/>
<dbReference type="EMBL" id="CP007243">
    <property type="protein sequence ID" value="AIA31670.1"/>
    <property type="molecule type" value="Genomic_DNA"/>
</dbReference>
<evidence type="ECO:0000313" key="2">
    <source>
        <dbReference type="Proteomes" id="UP000027059"/>
    </source>
</evidence>
<dbReference type="HOGENOM" id="CLU_2523485_0_0_0"/>
<accession>A0A059XX24</accession>
<protein>
    <submittedName>
        <fullName evidence="1">Uncharacterized protein</fullName>
    </submittedName>
</protein>
<sequence>MILHFPNSDNKALIELPSLPALKADPPLFRGFSLRECENGRLEIVLSVAGTEMTNIPLASYQERTSAEKDMNRLLRQLSGSEKE</sequence>
<reference evidence="1 2" key="2">
    <citation type="journal article" date="2015" name="Biomed. Res. Int.">
        <title>Effects of Arsenite Resistance on the Growth and Functional Gene Expression of Leptospirillum ferriphilum and Acidithiobacillus thiooxidans in Pure Culture and Coculture.</title>
        <authorList>
            <person name="Jiang H."/>
            <person name="Liang Y."/>
            <person name="Yin H."/>
            <person name="Xiao Y."/>
            <person name="Guo X."/>
            <person name="Xu Y."/>
            <person name="Hu Q."/>
            <person name="Liu H."/>
            <person name="Liu X."/>
        </authorList>
    </citation>
    <scope>NUCLEOTIDE SEQUENCE [LARGE SCALE GENOMIC DNA]</scope>
    <source>
        <strain evidence="1 2">YSK</strain>
    </source>
</reference>
<keyword evidence="2" id="KW-1185">Reference proteome</keyword>